<dbReference type="InterPro" id="IPR013154">
    <property type="entry name" value="ADH-like_N"/>
</dbReference>
<sequence length="352" mass="38742">MKMSEQKTMNVIGFFEGLPIESTHSFIDQKEGIPVPGPRDLLVKIKAVSVNPVDTKLRQTTRKRNALRILGFDAVGEVVAVGKDVMKFTVGDRVFYAGTTTRSGSNQEYQAVDERIVALAPKNLTDEEAAAFPLTALTAYELLFEKFGLIPKENANQGKSILVINGAGGVGSILNQLAHWAGLEVYATASSKNFDWLQKTGVDHLLDYHHDLRDSFRELGVPNVDYIAVLFDITQYFDQISHLVKPYGHVGTIVGLHEPLDLSVWKNLSVSFDWEYMFAKTDHDYQIETQGQALKVIADLANEGTLKTTLSKVYSDGINAANLKRATRDVESGHMLGKVVVSGPFNGNPTGN</sequence>
<dbReference type="SMART" id="SM00829">
    <property type="entry name" value="PKS_ER"/>
    <property type="match status" value="1"/>
</dbReference>
<feature type="domain" description="Enoyl reductase (ER)" evidence="2">
    <location>
        <begin position="17"/>
        <end position="341"/>
    </location>
</feature>
<dbReference type="HOGENOM" id="CLU_026673_3_0_9"/>
<dbReference type="InterPro" id="IPR036291">
    <property type="entry name" value="NAD(P)-bd_dom_sf"/>
</dbReference>
<accession>F0EHB7</accession>
<dbReference type="NCBIfam" id="TIGR02817">
    <property type="entry name" value="adh_fam_1"/>
    <property type="match status" value="1"/>
</dbReference>
<dbReference type="PANTHER" id="PTHR43482">
    <property type="entry name" value="PROTEIN AST1-RELATED"/>
    <property type="match status" value="1"/>
</dbReference>
<dbReference type="SUPFAM" id="SSF50129">
    <property type="entry name" value="GroES-like"/>
    <property type="match status" value="1"/>
</dbReference>
<dbReference type="SUPFAM" id="SSF51735">
    <property type="entry name" value="NAD(P)-binding Rossmann-fold domains"/>
    <property type="match status" value="1"/>
</dbReference>
<evidence type="ECO:0000256" key="1">
    <source>
        <dbReference type="RuleBase" id="RU364000"/>
    </source>
</evidence>
<dbReference type="Gene3D" id="3.40.50.720">
    <property type="entry name" value="NAD(P)-binding Rossmann-like Domain"/>
    <property type="match status" value="1"/>
</dbReference>
<dbReference type="GO" id="GO:0008270">
    <property type="term" value="F:zinc ion binding"/>
    <property type="evidence" value="ECO:0007669"/>
    <property type="project" value="InterPro"/>
</dbReference>
<evidence type="ECO:0000259" key="2">
    <source>
        <dbReference type="SMART" id="SM00829"/>
    </source>
</evidence>
<comment type="caution">
    <text evidence="3">The sequence shown here is derived from an EMBL/GenBank/DDBJ whole genome shotgun (WGS) entry which is preliminary data.</text>
</comment>
<dbReference type="GO" id="GO:0016491">
    <property type="term" value="F:oxidoreductase activity"/>
    <property type="evidence" value="ECO:0007669"/>
    <property type="project" value="UniProtKB-KW"/>
</dbReference>
<dbReference type="CDD" id="cd08252">
    <property type="entry name" value="AL_MDR"/>
    <property type="match status" value="1"/>
</dbReference>
<dbReference type="Pfam" id="PF13602">
    <property type="entry name" value="ADH_zinc_N_2"/>
    <property type="match status" value="1"/>
</dbReference>
<keyword evidence="1" id="KW-0862">Zinc</keyword>
<dbReference type="InterPro" id="IPR011032">
    <property type="entry name" value="GroES-like_sf"/>
</dbReference>
<dbReference type="PANTHER" id="PTHR43482:SF1">
    <property type="entry name" value="PROTEIN AST1-RELATED"/>
    <property type="match status" value="1"/>
</dbReference>
<dbReference type="Pfam" id="PF08240">
    <property type="entry name" value="ADH_N"/>
    <property type="match status" value="1"/>
</dbReference>
<dbReference type="InterPro" id="IPR020843">
    <property type="entry name" value="ER"/>
</dbReference>
<protein>
    <recommendedName>
        <fullName evidence="1">Zinc-type alcohol dehydrogenase-like protein</fullName>
    </recommendedName>
</protein>
<gene>
    <name evidence="3" type="ORF">HMPREF9087_0809</name>
</gene>
<evidence type="ECO:0000313" key="4">
    <source>
        <dbReference type="Proteomes" id="UP000004835"/>
    </source>
</evidence>
<proteinExistence type="inferred from homology"/>
<dbReference type="Proteomes" id="UP000004835">
    <property type="component" value="Unassembled WGS sequence"/>
</dbReference>
<keyword evidence="1" id="KW-0479">Metal-binding</keyword>
<comment type="similarity">
    <text evidence="1">Belongs to the zinc-containing alcohol dehydrogenase family. Quinone oxidoreductase subfamily.</text>
</comment>
<reference evidence="3 4" key="1">
    <citation type="submission" date="2011-01" db="EMBL/GenBank/DDBJ databases">
        <authorList>
            <person name="Muzny D."/>
            <person name="Qin X."/>
            <person name="Deng J."/>
            <person name="Jiang H."/>
            <person name="Liu Y."/>
            <person name="Qu J."/>
            <person name="Song X.-Z."/>
            <person name="Zhang L."/>
            <person name="Thornton R."/>
            <person name="Coyle M."/>
            <person name="Francisco L."/>
            <person name="Jackson L."/>
            <person name="Javaid M."/>
            <person name="Korchina V."/>
            <person name="Kovar C."/>
            <person name="Mata R."/>
            <person name="Mathew T."/>
            <person name="Ngo R."/>
            <person name="Nguyen L."/>
            <person name="Nguyen N."/>
            <person name="Okwuonu G."/>
            <person name="Ongeri F."/>
            <person name="Pham C."/>
            <person name="Simmons D."/>
            <person name="Wilczek-Boney K."/>
            <person name="Hale W."/>
            <person name="Jakkamsetti A."/>
            <person name="Pham P."/>
            <person name="Ruth R."/>
            <person name="San Lucas F."/>
            <person name="Warren J."/>
            <person name="Zhang J."/>
            <person name="Zhao Z."/>
            <person name="Zhou C."/>
            <person name="Zhu D."/>
            <person name="Lee S."/>
            <person name="Bess C."/>
            <person name="Blankenburg K."/>
            <person name="Forbes L."/>
            <person name="Fu Q."/>
            <person name="Gubbala S."/>
            <person name="Hirani K."/>
            <person name="Jayaseelan J.C."/>
            <person name="Lara F."/>
            <person name="Munidasa M."/>
            <person name="Palculict T."/>
            <person name="Patil S."/>
            <person name="Pu L.-L."/>
            <person name="Saada N."/>
            <person name="Tang L."/>
            <person name="Weissenberger G."/>
            <person name="Zhu Y."/>
            <person name="Hemphill L."/>
            <person name="Shang Y."/>
            <person name="Youmans B."/>
            <person name="Ayvaz T."/>
            <person name="Ross M."/>
            <person name="Santibanez J."/>
            <person name="Aqrawi P."/>
            <person name="Gross S."/>
            <person name="Joshi V."/>
            <person name="Fowler G."/>
            <person name="Nazareth L."/>
            <person name="Reid J."/>
            <person name="Worley K."/>
            <person name="Petrosino J."/>
            <person name="Highlander S."/>
            <person name="Gibbs R."/>
        </authorList>
    </citation>
    <scope>NUCLEOTIDE SEQUENCE [LARGE SCALE GENOMIC DNA]</scope>
    <source>
        <strain evidence="3 4">ATCC 12755</strain>
    </source>
</reference>
<dbReference type="AlphaFoldDB" id="F0EHB7"/>
<organism evidence="3 4">
    <name type="scientific">Enterococcus casseliflavus ATCC 12755</name>
    <dbReference type="NCBI Taxonomy" id="888066"/>
    <lineage>
        <taxon>Bacteria</taxon>
        <taxon>Bacillati</taxon>
        <taxon>Bacillota</taxon>
        <taxon>Bacilli</taxon>
        <taxon>Lactobacillales</taxon>
        <taxon>Enterococcaceae</taxon>
        <taxon>Enterococcus</taxon>
    </lineage>
</organism>
<keyword evidence="1" id="KW-0560">Oxidoreductase</keyword>
<dbReference type="Gene3D" id="3.90.180.10">
    <property type="entry name" value="Medium-chain alcohol dehydrogenases, catalytic domain"/>
    <property type="match status" value="1"/>
</dbReference>
<dbReference type="InterPro" id="IPR052585">
    <property type="entry name" value="Lipid_raft_assoc_Zn_ADH"/>
</dbReference>
<dbReference type="InterPro" id="IPR014182">
    <property type="entry name" value="ADH_Zn_typ-1"/>
</dbReference>
<dbReference type="EMBL" id="AEWT01000007">
    <property type="protein sequence ID" value="EGC70431.1"/>
    <property type="molecule type" value="Genomic_DNA"/>
</dbReference>
<evidence type="ECO:0000313" key="3">
    <source>
        <dbReference type="EMBL" id="EGC70431.1"/>
    </source>
</evidence>
<name>F0EHB7_ENTCA</name>